<protein>
    <submittedName>
        <fullName evidence="1">Uncharacterized protein</fullName>
    </submittedName>
</protein>
<keyword evidence="2" id="KW-1185">Reference proteome</keyword>
<proteinExistence type="predicted"/>
<dbReference type="AlphaFoldDB" id="A0A367J4Y9"/>
<dbReference type="EMBL" id="PJQM01004285">
    <property type="protein sequence ID" value="RCH85007.1"/>
    <property type="molecule type" value="Genomic_DNA"/>
</dbReference>
<organism evidence="1 2">
    <name type="scientific">Rhizopus stolonifer</name>
    <name type="common">Rhizopus nigricans</name>
    <dbReference type="NCBI Taxonomy" id="4846"/>
    <lineage>
        <taxon>Eukaryota</taxon>
        <taxon>Fungi</taxon>
        <taxon>Fungi incertae sedis</taxon>
        <taxon>Mucoromycota</taxon>
        <taxon>Mucoromycotina</taxon>
        <taxon>Mucoromycetes</taxon>
        <taxon>Mucorales</taxon>
        <taxon>Mucorineae</taxon>
        <taxon>Rhizopodaceae</taxon>
        <taxon>Rhizopus</taxon>
    </lineage>
</organism>
<sequence>MSIIKNQSHLFDDEVDSPEWDFMVKFWGVITEHLFHGTKLRLKWSDTHLIVHDTVSNLLLKVDLRILQDRILQRYNIETDIGIFEAAEKEP</sequence>
<accession>A0A367J4Y9</accession>
<name>A0A367J4Y9_RHIST</name>
<gene>
    <name evidence="1" type="ORF">CU098_006653</name>
</gene>
<reference evidence="1 2" key="1">
    <citation type="journal article" date="2018" name="G3 (Bethesda)">
        <title>Phylogenetic and Phylogenomic Definition of Rhizopus Species.</title>
        <authorList>
            <person name="Gryganskyi A.P."/>
            <person name="Golan J."/>
            <person name="Dolatabadi S."/>
            <person name="Mondo S."/>
            <person name="Robb S."/>
            <person name="Idnurm A."/>
            <person name="Muszewska A."/>
            <person name="Steczkiewicz K."/>
            <person name="Masonjones S."/>
            <person name="Liao H.L."/>
            <person name="Gajdeczka M.T."/>
            <person name="Anike F."/>
            <person name="Vuek A."/>
            <person name="Anishchenko I.M."/>
            <person name="Voigt K."/>
            <person name="de Hoog G.S."/>
            <person name="Smith M.E."/>
            <person name="Heitman J."/>
            <person name="Vilgalys R."/>
            <person name="Stajich J.E."/>
        </authorList>
    </citation>
    <scope>NUCLEOTIDE SEQUENCE [LARGE SCALE GENOMIC DNA]</scope>
    <source>
        <strain evidence="1 2">LSU 92-RS-03</strain>
    </source>
</reference>
<dbReference type="Proteomes" id="UP000253551">
    <property type="component" value="Unassembled WGS sequence"/>
</dbReference>
<evidence type="ECO:0000313" key="2">
    <source>
        <dbReference type="Proteomes" id="UP000253551"/>
    </source>
</evidence>
<comment type="caution">
    <text evidence="1">The sequence shown here is derived from an EMBL/GenBank/DDBJ whole genome shotgun (WGS) entry which is preliminary data.</text>
</comment>
<evidence type="ECO:0000313" key="1">
    <source>
        <dbReference type="EMBL" id="RCH85007.1"/>
    </source>
</evidence>
<dbReference type="OrthoDB" id="2213064at2759"/>